<dbReference type="PANTHER" id="PTHR31302:SF0">
    <property type="entry name" value="TRANSMEMBRANE PROTEIN WITH METALLOPHOSPHOESTERASE DOMAIN"/>
    <property type="match status" value="1"/>
</dbReference>
<dbReference type="AlphaFoldDB" id="B3RVJ7"/>
<dbReference type="RefSeq" id="XP_002111545.1">
    <property type="nucleotide sequence ID" value="XM_002111509.1"/>
</dbReference>
<accession>B3RVJ7</accession>
<feature type="transmembrane region" description="Helical" evidence="1">
    <location>
        <begin position="166"/>
        <end position="186"/>
    </location>
</feature>
<feature type="transmembrane region" description="Helical" evidence="1">
    <location>
        <begin position="88"/>
        <end position="111"/>
    </location>
</feature>
<feature type="transmembrane region" description="Helical" evidence="1">
    <location>
        <begin position="50"/>
        <end position="68"/>
    </location>
</feature>
<evidence type="ECO:0008006" key="4">
    <source>
        <dbReference type="Google" id="ProtNLM"/>
    </source>
</evidence>
<dbReference type="InterPro" id="IPR029052">
    <property type="entry name" value="Metallo-depent_PP-like"/>
</dbReference>
<gene>
    <name evidence="2" type="ORF">TRIADDRAFT_55678</name>
</gene>
<keyword evidence="1" id="KW-1133">Transmembrane helix</keyword>
<name>B3RVJ7_TRIAD</name>
<dbReference type="InParanoid" id="B3RVJ7"/>
<evidence type="ECO:0000313" key="3">
    <source>
        <dbReference type="Proteomes" id="UP000009022"/>
    </source>
</evidence>
<organism evidence="2 3">
    <name type="scientific">Trichoplax adhaerens</name>
    <name type="common">Trichoplax reptans</name>
    <dbReference type="NCBI Taxonomy" id="10228"/>
    <lineage>
        <taxon>Eukaryota</taxon>
        <taxon>Metazoa</taxon>
        <taxon>Placozoa</taxon>
        <taxon>Uniplacotomia</taxon>
        <taxon>Trichoplacea</taxon>
        <taxon>Trichoplacidae</taxon>
        <taxon>Trichoplax</taxon>
    </lineage>
</organism>
<reference evidence="2 3" key="1">
    <citation type="journal article" date="2008" name="Nature">
        <title>The Trichoplax genome and the nature of placozoans.</title>
        <authorList>
            <person name="Srivastava M."/>
            <person name="Begovic E."/>
            <person name="Chapman J."/>
            <person name="Putnam N.H."/>
            <person name="Hellsten U."/>
            <person name="Kawashima T."/>
            <person name="Kuo A."/>
            <person name="Mitros T."/>
            <person name="Salamov A."/>
            <person name="Carpenter M.L."/>
            <person name="Signorovitch A.Y."/>
            <person name="Moreno M.A."/>
            <person name="Kamm K."/>
            <person name="Grimwood J."/>
            <person name="Schmutz J."/>
            <person name="Shapiro H."/>
            <person name="Grigoriev I.V."/>
            <person name="Buss L.W."/>
            <person name="Schierwater B."/>
            <person name="Dellaporta S.L."/>
            <person name="Rokhsar D.S."/>
        </authorList>
    </citation>
    <scope>NUCLEOTIDE SEQUENCE [LARGE SCALE GENOMIC DNA]</scope>
    <source>
        <strain evidence="2 3">Grell-BS-1999</strain>
    </source>
</reference>
<dbReference type="PhylomeDB" id="B3RVJ7"/>
<keyword evidence="1" id="KW-0812">Transmembrane</keyword>
<dbReference type="Proteomes" id="UP000009022">
    <property type="component" value="Unassembled WGS sequence"/>
</dbReference>
<dbReference type="OMA" id="NHEYIAG"/>
<dbReference type="KEGG" id="tad:TRIADDRAFT_55678"/>
<keyword evidence="3" id="KW-1185">Reference proteome</keyword>
<dbReference type="OrthoDB" id="783096at2759"/>
<dbReference type="InterPro" id="IPR051158">
    <property type="entry name" value="Metallophosphoesterase_sf"/>
</dbReference>
<proteinExistence type="predicted"/>
<feature type="transmembrane region" description="Helical" evidence="1">
    <location>
        <begin position="15"/>
        <end position="38"/>
    </location>
</feature>
<evidence type="ECO:0000313" key="2">
    <source>
        <dbReference type="EMBL" id="EDV25512.1"/>
    </source>
</evidence>
<dbReference type="EMBL" id="DS985244">
    <property type="protein sequence ID" value="EDV25512.1"/>
    <property type="molecule type" value="Genomic_DNA"/>
</dbReference>
<feature type="transmembrane region" description="Helical" evidence="1">
    <location>
        <begin position="123"/>
        <end position="146"/>
    </location>
</feature>
<dbReference type="GeneID" id="6753254"/>
<evidence type="ECO:0000256" key="1">
    <source>
        <dbReference type="SAM" id="Phobius"/>
    </source>
</evidence>
<dbReference type="HOGENOM" id="CLU_835049_0_0_1"/>
<sequence length="333" mass="38565">MAVLSFNVRTIYSSIPQAIGAITLFICIALAESLIASLKAETKKYRAFRAQFLMIVQVLLLIAIRFIWVRVNVNKWSGQFCKYYLPTILRYLLILYFSLVQVAFIIGTWLMTNDKNYYNRSMCFIISLCLGSFFCLLCLVIFIDLINYFNLWHHSQELRLSNNSKWRVLTTITVFLCITCVIVFTLSRSPYIQTVNVSLRRFRRGQQGMVIAHLCNIHLGPNIDQSYLQSIVETTNSVHPDFIFLNGELFNHDVNQLIPLLQPLKHLRARQGIYYSTGLQKSKSSDVDSWINALKSIGITTLNNQRIQIKYHANKLNQFYLAGLDLPEKFYTK</sequence>
<keyword evidence="1" id="KW-0472">Membrane</keyword>
<dbReference type="SUPFAM" id="SSF56300">
    <property type="entry name" value="Metallo-dependent phosphatases"/>
    <property type="match status" value="1"/>
</dbReference>
<dbReference type="eggNOG" id="ENOG502QRHG">
    <property type="taxonomic scope" value="Eukaryota"/>
</dbReference>
<dbReference type="PANTHER" id="PTHR31302">
    <property type="entry name" value="TRANSMEMBRANE PROTEIN WITH METALLOPHOSPHOESTERASE DOMAIN-RELATED"/>
    <property type="match status" value="1"/>
</dbReference>
<dbReference type="CTD" id="6753254"/>
<protein>
    <recommendedName>
        <fullName evidence="4">Calcineurin-like phosphoesterase domain-containing protein</fullName>
    </recommendedName>
</protein>
<dbReference type="STRING" id="10228.B3RVJ7"/>